<reference evidence="3" key="1">
    <citation type="journal article" date="2019" name="Int. J. Syst. Evol. Microbiol.">
        <title>The Global Catalogue of Microorganisms (GCM) 10K type strain sequencing project: providing services to taxonomists for standard genome sequencing and annotation.</title>
        <authorList>
            <consortium name="The Broad Institute Genomics Platform"/>
            <consortium name="The Broad Institute Genome Sequencing Center for Infectious Disease"/>
            <person name="Wu L."/>
            <person name="Ma J."/>
        </authorList>
    </citation>
    <scope>NUCLEOTIDE SEQUENCE [LARGE SCALE GENOMIC DNA]</scope>
    <source>
        <strain evidence="3">JCM 18472</strain>
    </source>
</reference>
<protein>
    <recommendedName>
        <fullName evidence="4">Two-component system QseEF-associated lipoprotein QseG</fullName>
    </recommendedName>
</protein>
<evidence type="ECO:0000313" key="3">
    <source>
        <dbReference type="Proteomes" id="UP001500074"/>
    </source>
</evidence>
<dbReference type="PROSITE" id="PS51257">
    <property type="entry name" value="PROKAR_LIPOPROTEIN"/>
    <property type="match status" value="1"/>
</dbReference>
<evidence type="ECO:0000256" key="1">
    <source>
        <dbReference type="SAM" id="SignalP"/>
    </source>
</evidence>
<dbReference type="Proteomes" id="UP001500074">
    <property type="component" value="Unassembled WGS sequence"/>
</dbReference>
<evidence type="ECO:0008006" key="4">
    <source>
        <dbReference type="Google" id="ProtNLM"/>
    </source>
</evidence>
<gene>
    <name evidence="2" type="ORF">GCM10023342_14920</name>
</gene>
<comment type="caution">
    <text evidence="2">The sequence shown here is derived from an EMBL/GenBank/DDBJ whole genome shotgun (WGS) entry which is preliminary data.</text>
</comment>
<name>A0ABP9RCS0_9GAMM</name>
<keyword evidence="3" id="KW-1185">Reference proteome</keyword>
<accession>A0ABP9RCS0</accession>
<proteinExistence type="predicted"/>
<feature type="chain" id="PRO_5046379899" description="Two-component system QseEF-associated lipoprotein QseG" evidence="1">
    <location>
        <begin position="19"/>
        <end position="175"/>
    </location>
</feature>
<feature type="signal peptide" evidence="1">
    <location>
        <begin position="1"/>
        <end position="18"/>
    </location>
</feature>
<evidence type="ECO:0000313" key="2">
    <source>
        <dbReference type="EMBL" id="GAA5174299.1"/>
    </source>
</evidence>
<sequence length="175" mass="19422">MKHPILMAGVLSVSLVLAGCQQLLSQRDEPLDMTTDQCLSEIPSLETNSCLIESWIAFGLAAQRGDAVWRENTLAELEGNTARQRLARAVVLSWAERERWKDASELYKADLAAAPSELQPLLRQWLNGLEGRRALLDEIAASKSARNKAIQERDALAEKLDALTAIEQSINSRQQ</sequence>
<dbReference type="EMBL" id="BAABKI010000017">
    <property type="protein sequence ID" value="GAA5174299.1"/>
    <property type="molecule type" value="Genomic_DNA"/>
</dbReference>
<dbReference type="RefSeq" id="WP_031384171.1">
    <property type="nucleotide sequence ID" value="NZ_BAABKI010000017.1"/>
</dbReference>
<organism evidence="2 3">
    <name type="scientific">Modicisalibacter zincidurans</name>
    <dbReference type="NCBI Taxonomy" id="1178777"/>
    <lineage>
        <taxon>Bacteria</taxon>
        <taxon>Pseudomonadati</taxon>
        <taxon>Pseudomonadota</taxon>
        <taxon>Gammaproteobacteria</taxon>
        <taxon>Oceanospirillales</taxon>
        <taxon>Halomonadaceae</taxon>
        <taxon>Modicisalibacter</taxon>
    </lineage>
</organism>
<keyword evidence="1" id="KW-0732">Signal</keyword>